<evidence type="ECO:0000256" key="8">
    <source>
        <dbReference type="ARBA" id="ARBA00023186"/>
    </source>
</evidence>
<dbReference type="RefSeq" id="WP_313913180.1">
    <property type="nucleotide sequence ID" value="NZ_CP135076.1"/>
</dbReference>
<dbReference type="SUPFAM" id="SSF109998">
    <property type="entry name" value="Triger factor/SurA peptide-binding domain-like"/>
    <property type="match status" value="1"/>
</dbReference>
<dbReference type="Proteomes" id="UP001302249">
    <property type="component" value="Chromosome"/>
</dbReference>
<dbReference type="SUPFAM" id="SSF54534">
    <property type="entry name" value="FKBP-like"/>
    <property type="match status" value="1"/>
</dbReference>
<protein>
    <recommendedName>
        <fullName evidence="2">Parvulin-like PPIase</fullName>
    </recommendedName>
    <alternativeName>
        <fullName evidence="9">Peptidyl-prolyl cis-trans isomerase plp</fullName>
    </alternativeName>
    <alternativeName>
        <fullName evidence="12">Periplasmic chaperone PpiD</fullName>
    </alternativeName>
    <alternativeName>
        <fullName evidence="13">Periplasmic folding chaperone</fullName>
    </alternativeName>
    <alternativeName>
        <fullName evidence="10">Rotamase plp</fullName>
    </alternativeName>
</protein>
<comment type="similarity">
    <text evidence="11">Belongs to the PpiD chaperone family.</text>
</comment>
<keyword evidence="7" id="KW-0472">Membrane</keyword>
<keyword evidence="5" id="KW-0812">Transmembrane</keyword>
<reference evidence="15 16" key="1">
    <citation type="submission" date="2023-09" db="EMBL/GenBank/DDBJ databases">
        <authorList>
            <person name="Rey-Velasco X."/>
        </authorList>
    </citation>
    <scope>NUCLEOTIDE SEQUENCE [LARGE SCALE GENOMIC DNA]</scope>
    <source>
        <strain evidence="15 16">W311</strain>
    </source>
</reference>
<evidence type="ECO:0000256" key="7">
    <source>
        <dbReference type="ARBA" id="ARBA00023136"/>
    </source>
</evidence>
<dbReference type="InterPro" id="IPR052029">
    <property type="entry name" value="PpiD_chaperone"/>
</dbReference>
<accession>A0ABZ0B5C2</accession>
<evidence type="ECO:0000256" key="6">
    <source>
        <dbReference type="ARBA" id="ARBA00022989"/>
    </source>
</evidence>
<dbReference type="Gene3D" id="1.10.4030.10">
    <property type="entry name" value="Porin chaperone SurA, peptide-binding domain"/>
    <property type="match status" value="1"/>
</dbReference>
<dbReference type="Pfam" id="PF13624">
    <property type="entry name" value="SurA_N_3"/>
    <property type="match status" value="1"/>
</dbReference>
<evidence type="ECO:0000256" key="1">
    <source>
        <dbReference type="ARBA" id="ARBA00004382"/>
    </source>
</evidence>
<evidence type="ECO:0000313" key="15">
    <source>
        <dbReference type="EMBL" id="WNO52582.1"/>
    </source>
</evidence>
<feature type="domain" description="PpiC" evidence="14">
    <location>
        <begin position="252"/>
        <end position="371"/>
    </location>
</feature>
<name>A0ABZ0B5C2_9SPHN</name>
<comment type="subcellular location">
    <subcellularLocation>
        <location evidence="1">Cell inner membrane</location>
        <topology evidence="1">Single-pass type II membrane protein</topology>
        <orientation evidence="1">Periplasmic side</orientation>
    </subcellularLocation>
</comment>
<evidence type="ECO:0000256" key="9">
    <source>
        <dbReference type="ARBA" id="ARBA00030642"/>
    </source>
</evidence>
<evidence type="ECO:0000313" key="16">
    <source>
        <dbReference type="Proteomes" id="UP001302249"/>
    </source>
</evidence>
<evidence type="ECO:0000256" key="10">
    <source>
        <dbReference type="ARBA" id="ARBA00031484"/>
    </source>
</evidence>
<organism evidence="15 16">
    <name type="scientific">Stakelama saccharophila</name>
    <dbReference type="NCBI Taxonomy" id="3075605"/>
    <lineage>
        <taxon>Bacteria</taxon>
        <taxon>Pseudomonadati</taxon>
        <taxon>Pseudomonadota</taxon>
        <taxon>Alphaproteobacteria</taxon>
        <taxon>Sphingomonadales</taxon>
        <taxon>Sphingomonadaceae</taxon>
        <taxon>Stakelama</taxon>
    </lineage>
</organism>
<dbReference type="InterPro" id="IPR027304">
    <property type="entry name" value="Trigger_fact/SurA_dom_sf"/>
</dbReference>
<dbReference type="PANTHER" id="PTHR47529:SF1">
    <property type="entry name" value="PERIPLASMIC CHAPERONE PPID"/>
    <property type="match status" value="1"/>
</dbReference>
<proteinExistence type="inferred from homology"/>
<dbReference type="PANTHER" id="PTHR47529">
    <property type="entry name" value="PEPTIDYL-PROLYL CIS-TRANS ISOMERASE D"/>
    <property type="match status" value="1"/>
</dbReference>
<evidence type="ECO:0000256" key="3">
    <source>
        <dbReference type="ARBA" id="ARBA00022475"/>
    </source>
</evidence>
<evidence type="ECO:0000256" key="5">
    <source>
        <dbReference type="ARBA" id="ARBA00022692"/>
    </source>
</evidence>
<evidence type="ECO:0000256" key="4">
    <source>
        <dbReference type="ARBA" id="ARBA00022519"/>
    </source>
</evidence>
<evidence type="ECO:0000256" key="2">
    <source>
        <dbReference type="ARBA" id="ARBA00018370"/>
    </source>
</evidence>
<keyword evidence="16" id="KW-1185">Reference proteome</keyword>
<dbReference type="InterPro" id="IPR046357">
    <property type="entry name" value="PPIase_dom_sf"/>
</dbReference>
<evidence type="ECO:0000256" key="11">
    <source>
        <dbReference type="ARBA" id="ARBA00038408"/>
    </source>
</evidence>
<gene>
    <name evidence="15" type="ORF">RPR59_08860</name>
</gene>
<evidence type="ECO:0000256" key="12">
    <source>
        <dbReference type="ARBA" id="ARBA00040743"/>
    </source>
</evidence>
<keyword evidence="3" id="KW-1003">Cell membrane</keyword>
<dbReference type="InterPro" id="IPR000297">
    <property type="entry name" value="PPIase_PpiC"/>
</dbReference>
<evidence type="ECO:0000259" key="14">
    <source>
        <dbReference type="Pfam" id="PF13145"/>
    </source>
</evidence>
<keyword evidence="8" id="KW-0143">Chaperone</keyword>
<dbReference type="Gene3D" id="3.10.50.40">
    <property type="match status" value="1"/>
</dbReference>
<sequence length="646" mass="68785">MLSFIRRLTKSRLGVIVTLIVLVVIALAFAAGDISSFGPASGGDPNSVAVVGDTTVGQAELRDRAQLAVDRIRQQQPQANLSEFAAQGGLGDVLNQIINGVALEQFGHASGMVVSKKLIDGQIASFPAFQGLDGKFDQEQFNRVLATQGVTADQIRADIRRQTLAQWLMTPTLEASYVPQQVALPYASLLLEKRHGAIAFLPTRSVDPGDEPDDGELKKYYQSHVARYTVPERRVIRYATVAPDDVADRATPTDAEIAQAYRAAGTRYAAKQQRSVQQLVVADAKQAQAVAKKIAAGTSVSAAADSIGLEATTIADVTREALADRTSDDFAKAVFSARDQAVVGPVQSALGYYVGKVTDISQVPGKTLAQATPEIAEKLKQQKLRDIINALQDKLDSGITDGATFAELVKENQLDAKQTAPVLPTGVDPEHPENKPDPALSRVVEAGFAAMQGDAPQLVQLNDDGTFALVALGRVVPKAAKSLDEIHDAVVRDYMVDQAKSKARALAQKAVDKVNKGTSLGQAIADTGVRAPAPEQVDATRADLARNRQQVPPPIALMFSMDEGQAKLLEAPNNSGWFVIHLDQVDKGDASDDADLVKQTRQGLGGVVGEEYAEQFAKAVRLGIGVKRNEDALAKLRTELGGGATP</sequence>
<dbReference type="EMBL" id="CP135076">
    <property type="protein sequence ID" value="WNO52582.1"/>
    <property type="molecule type" value="Genomic_DNA"/>
</dbReference>
<keyword evidence="4" id="KW-0997">Cell inner membrane</keyword>
<keyword evidence="6" id="KW-1133">Transmembrane helix</keyword>
<evidence type="ECO:0000256" key="13">
    <source>
        <dbReference type="ARBA" id="ARBA00042775"/>
    </source>
</evidence>
<dbReference type="Pfam" id="PF13145">
    <property type="entry name" value="Rotamase_2"/>
    <property type="match status" value="1"/>
</dbReference>